<gene>
    <name evidence="1" type="ORF">OWV82_003721</name>
</gene>
<dbReference type="EMBL" id="CM051395">
    <property type="protein sequence ID" value="KAJ4724775.1"/>
    <property type="molecule type" value="Genomic_DNA"/>
</dbReference>
<sequence>MLTVVSRQLHLFTDMPYSLPVGQLNSLSKFSVNNWALSDITTLASWPRRLVLQAALPSIHIKCCSLPVLQMPVSLSMLDD</sequence>
<protein>
    <submittedName>
        <fullName evidence="1">Uncharacterized protein</fullName>
    </submittedName>
</protein>
<evidence type="ECO:0000313" key="1">
    <source>
        <dbReference type="EMBL" id="KAJ4724775.1"/>
    </source>
</evidence>
<name>A0ACC1YM49_MELAZ</name>
<evidence type="ECO:0000313" key="2">
    <source>
        <dbReference type="Proteomes" id="UP001164539"/>
    </source>
</evidence>
<comment type="caution">
    <text evidence="1">The sequence shown here is derived from an EMBL/GenBank/DDBJ whole genome shotgun (WGS) entry which is preliminary data.</text>
</comment>
<dbReference type="Proteomes" id="UP001164539">
    <property type="component" value="Chromosome 2"/>
</dbReference>
<proteinExistence type="predicted"/>
<accession>A0ACC1YM49</accession>
<reference evidence="1 2" key="1">
    <citation type="journal article" date="2023" name="Science">
        <title>Complex scaffold remodeling in plant triterpene biosynthesis.</title>
        <authorList>
            <person name="De La Pena R."/>
            <person name="Hodgson H."/>
            <person name="Liu J.C."/>
            <person name="Stephenson M.J."/>
            <person name="Martin A.C."/>
            <person name="Owen C."/>
            <person name="Harkess A."/>
            <person name="Leebens-Mack J."/>
            <person name="Jimenez L.E."/>
            <person name="Osbourn A."/>
            <person name="Sattely E.S."/>
        </authorList>
    </citation>
    <scope>NUCLEOTIDE SEQUENCE [LARGE SCALE GENOMIC DNA]</scope>
    <source>
        <strain evidence="2">cv. JPN11</strain>
        <tissue evidence="1">Leaf</tissue>
    </source>
</reference>
<keyword evidence="2" id="KW-1185">Reference proteome</keyword>
<organism evidence="1 2">
    <name type="scientific">Melia azedarach</name>
    <name type="common">Chinaberry tree</name>
    <dbReference type="NCBI Taxonomy" id="155640"/>
    <lineage>
        <taxon>Eukaryota</taxon>
        <taxon>Viridiplantae</taxon>
        <taxon>Streptophyta</taxon>
        <taxon>Embryophyta</taxon>
        <taxon>Tracheophyta</taxon>
        <taxon>Spermatophyta</taxon>
        <taxon>Magnoliopsida</taxon>
        <taxon>eudicotyledons</taxon>
        <taxon>Gunneridae</taxon>
        <taxon>Pentapetalae</taxon>
        <taxon>rosids</taxon>
        <taxon>malvids</taxon>
        <taxon>Sapindales</taxon>
        <taxon>Meliaceae</taxon>
        <taxon>Melia</taxon>
    </lineage>
</organism>